<dbReference type="Proteomes" id="UP000239366">
    <property type="component" value="Unassembled WGS sequence"/>
</dbReference>
<name>A0A2S7T7Z6_9FLAO</name>
<keyword evidence="3" id="KW-1185">Reference proteome</keyword>
<evidence type="ECO:0008006" key="4">
    <source>
        <dbReference type="Google" id="ProtNLM"/>
    </source>
</evidence>
<gene>
    <name evidence="2" type="ORF">BST99_08135</name>
</gene>
<dbReference type="OrthoDB" id="1441932at2"/>
<reference evidence="3" key="1">
    <citation type="submission" date="2016-11" db="EMBL/GenBank/DDBJ databases">
        <title>Trade-off between light-utilization and light-protection in marine flavobacteria.</title>
        <authorList>
            <person name="Kumagai Y."/>
            <person name="Yoshizawa S."/>
            <person name="Kogure K."/>
        </authorList>
    </citation>
    <scope>NUCLEOTIDE SEQUENCE [LARGE SCALE GENOMIC DNA]</scope>
    <source>
        <strain evidence="3">SG-18</strain>
    </source>
</reference>
<sequence length="129" mass="14524">MKSLILGVLTLLSFSLAQAQNTHSNSPYQFIGEWQLDMTPNDSTDNNFAIMHIEKVDSKGFYGVFYREGVQIEEGRINSQTGHLYGALVSRDNSGSYNTSFYLKEGKLYGSTHAIDRDFLAVWTATKKE</sequence>
<evidence type="ECO:0000313" key="3">
    <source>
        <dbReference type="Proteomes" id="UP000239366"/>
    </source>
</evidence>
<organism evidence="2 3">
    <name type="scientific">Aureicoccus marinus</name>
    <dbReference type="NCBI Taxonomy" id="754435"/>
    <lineage>
        <taxon>Bacteria</taxon>
        <taxon>Pseudomonadati</taxon>
        <taxon>Bacteroidota</taxon>
        <taxon>Flavobacteriia</taxon>
        <taxon>Flavobacteriales</taxon>
        <taxon>Flavobacteriaceae</taxon>
        <taxon>Aureicoccus</taxon>
    </lineage>
</organism>
<dbReference type="EMBL" id="MQVX01000001">
    <property type="protein sequence ID" value="PQJ15701.1"/>
    <property type="molecule type" value="Genomic_DNA"/>
</dbReference>
<comment type="caution">
    <text evidence="2">The sequence shown here is derived from an EMBL/GenBank/DDBJ whole genome shotgun (WGS) entry which is preliminary data.</text>
</comment>
<proteinExistence type="predicted"/>
<evidence type="ECO:0000313" key="2">
    <source>
        <dbReference type="EMBL" id="PQJ15701.1"/>
    </source>
</evidence>
<dbReference type="RefSeq" id="WP_105001354.1">
    <property type="nucleotide sequence ID" value="NZ_MQVX01000001.1"/>
</dbReference>
<dbReference type="AlphaFoldDB" id="A0A2S7T7Z6"/>
<keyword evidence="1" id="KW-0732">Signal</keyword>
<protein>
    <recommendedName>
        <fullName evidence="4">Lipocalin-like domain-containing protein</fullName>
    </recommendedName>
</protein>
<accession>A0A2S7T7Z6</accession>
<feature type="signal peptide" evidence="1">
    <location>
        <begin position="1"/>
        <end position="19"/>
    </location>
</feature>
<evidence type="ECO:0000256" key="1">
    <source>
        <dbReference type="SAM" id="SignalP"/>
    </source>
</evidence>
<feature type="chain" id="PRO_5015627684" description="Lipocalin-like domain-containing protein" evidence="1">
    <location>
        <begin position="20"/>
        <end position="129"/>
    </location>
</feature>